<evidence type="ECO:0000313" key="2">
    <source>
        <dbReference type="EMBL" id="KAK6948105.1"/>
    </source>
</evidence>
<accession>A0AAX6M6H0</accession>
<feature type="domain" description="BTB" evidence="1">
    <location>
        <begin position="23"/>
        <end position="90"/>
    </location>
</feature>
<protein>
    <recommendedName>
        <fullName evidence="1">BTB domain-containing protein</fullName>
    </recommendedName>
</protein>
<name>A0AAX6M6H0_9PEZI</name>
<dbReference type="SUPFAM" id="SSF54695">
    <property type="entry name" value="POZ domain"/>
    <property type="match status" value="1"/>
</dbReference>
<reference evidence="2 3" key="1">
    <citation type="journal article" date="2024" name="Front Chem Biol">
        <title>Unveiling the potential of Daldinia eschscholtzii MFLUCC 19-0629 through bioactivity and bioinformatics studies for enhanced sustainable agriculture production.</title>
        <authorList>
            <person name="Brooks S."/>
            <person name="Weaver J.A."/>
            <person name="Klomchit A."/>
            <person name="Alharthi S.A."/>
            <person name="Onlamun T."/>
            <person name="Nurani R."/>
            <person name="Vong T.K."/>
            <person name="Alberti F."/>
            <person name="Greco C."/>
        </authorList>
    </citation>
    <scope>NUCLEOTIDE SEQUENCE [LARGE SCALE GENOMIC DNA]</scope>
    <source>
        <strain evidence="2">MFLUCC 19-0629</strain>
    </source>
</reference>
<dbReference type="Pfam" id="PF00651">
    <property type="entry name" value="BTB"/>
    <property type="match status" value="1"/>
</dbReference>
<keyword evidence="3" id="KW-1185">Reference proteome</keyword>
<dbReference type="AlphaFoldDB" id="A0AAX6M6H0"/>
<proteinExistence type="predicted"/>
<dbReference type="CDD" id="cd18186">
    <property type="entry name" value="BTB_POZ_ZBTB_KLHL-like"/>
    <property type="match status" value="1"/>
</dbReference>
<dbReference type="Gene3D" id="3.30.710.10">
    <property type="entry name" value="Potassium Channel Kv1.1, Chain A"/>
    <property type="match status" value="1"/>
</dbReference>
<gene>
    <name evidence="2" type="ORF">Daesc_009869</name>
</gene>
<sequence length="144" mass="16340">MSSISQDHLSSETMLRESGEAKAFNGQFMEATTGELTLQDQVPSNVDQVVRYLYTGQVSKDFVEEDPCQLFKLADFFQIASLVKEIVSITNTKLNGMADRLRNMPQPDTELRSIFSDEEVDYLFRVIETSYEEVPVPPTDFSQP</sequence>
<comment type="caution">
    <text evidence="2">The sequence shown here is derived from an EMBL/GenBank/DDBJ whole genome shotgun (WGS) entry which is preliminary data.</text>
</comment>
<evidence type="ECO:0000313" key="3">
    <source>
        <dbReference type="Proteomes" id="UP001369815"/>
    </source>
</evidence>
<dbReference type="EMBL" id="JBANMG010000010">
    <property type="protein sequence ID" value="KAK6948105.1"/>
    <property type="molecule type" value="Genomic_DNA"/>
</dbReference>
<dbReference type="InterPro" id="IPR011333">
    <property type="entry name" value="SKP1/BTB/POZ_sf"/>
</dbReference>
<dbReference type="InterPro" id="IPR000210">
    <property type="entry name" value="BTB/POZ_dom"/>
</dbReference>
<dbReference type="Proteomes" id="UP001369815">
    <property type="component" value="Unassembled WGS sequence"/>
</dbReference>
<organism evidence="2 3">
    <name type="scientific">Daldinia eschscholtzii</name>
    <dbReference type="NCBI Taxonomy" id="292717"/>
    <lineage>
        <taxon>Eukaryota</taxon>
        <taxon>Fungi</taxon>
        <taxon>Dikarya</taxon>
        <taxon>Ascomycota</taxon>
        <taxon>Pezizomycotina</taxon>
        <taxon>Sordariomycetes</taxon>
        <taxon>Xylariomycetidae</taxon>
        <taxon>Xylariales</taxon>
        <taxon>Hypoxylaceae</taxon>
        <taxon>Daldinia</taxon>
    </lineage>
</organism>
<evidence type="ECO:0000259" key="1">
    <source>
        <dbReference type="Pfam" id="PF00651"/>
    </source>
</evidence>